<name>A0AAE1HJ42_9NEOP</name>
<reference evidence="1" key="2">
    <citation type="journal article" date="2023" name="BMC Genomics">
        <title>Pest status, molecular evolution, and epigenetic factors derived from the genome assembly of Frankliniella fusca, a thysanopteran phytovirus vector.</title>
        <authorList>
            <person name="Catto M.A."/>
            <person name="Labadie P.E."/>
            <person name="Jacobson A.L."/>
            <person name="Kennedy G.G."/>
            <person name="Srinivasan R."/>
            <person name="Hunt B.G."/>
        </authorList>
    </citation>
    <scope>NUCLEOTIDE SEQUENCE</scope>
    <source>
        <strain evidence="1">PL_HMW_Pooled</strain>
    </source>
</reference>
<accession>A0AAE1HJ42</accession>
<protein>
    <submittedName>
        <fullName evidence="1">Innexin-10</fullName>
    </submittedName>
</protein>
<feature type="non-terminal residue" evidence="1">
    <location>
        <position position="290"/>
    </location>
</feature>
<dbReference type="AlphaFoldDB" id="A0AAE1HJ42"/>
<keyword evidence="2" id="KW-1185">Reference proteome</keyword>
<dbReference type="EMBL" id="JAHWGI010001088">
    <property type="protein sequence ID" value="KAK3922292.1"/>
    <property type="molecule type" value="Genomic_DNA"/>
</dbReference>
<evidence type="ECO:0000313" key="2">
    <source>
        <dbReference type="Proteomes" id="UP001219518"/>
    </source>
</evidence>
<proteinExistence type="predicted"/>
<evidence type="ECO:0000313" key="1">
    <source>
        <dbReference type="EMBL" id="KAK3922292.1"/>
    </source>
</evidence>
<sequence>MNSEMRWSALNVGVEVRSDDVVPQDATPAVHAPNDLVIYCTHPVWVLPGPVVTVVPVHIGFVVKIGLVSPQHPAGESHGVRTVDEPIAVLHPGAVVRRGQALGQHDLVRMFSAIMFINALIWAKKWTYRLPICTTDSGEEGEQVDRFLDGHLHRAGPAVVRALSAAEVAAELWAGAPGLASAVNVSRLLDGHLHRAGPAAVRALSAAEVAAGELWAGAPGLASAVNVSGFLDGHLHLAGLAAVRALSAAEVAAELWAGAPGLASAVNVSRFLDGHLHQAGCPAAVRAPSA</sequence>
<comment type="caution">
    <text evidence="1">The sequence shown here is derived from an EMBL/GenBank/DDBJ whole genome shotgun (WGS) entry which is preliminary data.</text>
</comment>
<reference evidence="1" key="1">
    <citation type="submission" date="2021-07" db="EMBL/GenBank/DDBJ databases">
        <authorList>
            <person name="Catto M.A."/>
            <person name="Jacobson A."/>
            <person name="Kennedy G."/>
            <person name="Labadie P."/>
            <person name="Hunt B.G."/>
            <person name="Srinivasan R."/>
        </authorList>
    </citation>
    <scope>NUCLEOTIDE SEQUENCE</scope>
    <source>
        <strain evidence="1">PL_HMW_Pooled</strain>
        <tissue evidence="1">Head</tissue>
    </source>
</reference>
<dbReference type="Proteomes" id="UP001219518">
    <property type="component" value="Unassembled WGS sequence"/>
</dbReference>
<organism evidence="1 2">
    <name type="scientific">Frankliniella fusca</name>
    <dbReference type="NCBI Taxonomy" id="407009"/>
    <lineage>
        <taxon>Eukaryota</taxon>
        <taxon>Metazoa</taxon>
        <taxon>Ecdysozoa</taxon>
        <taxon>Arthropoda</taxon>
        <taxon>Hexapoda</taxon>
        <taxon>Insecta</taxon>
        <taxon>Pterygota</taxon>
        <taxon>Neoptera</taxon>
        <taxon>Paraneoptera</taxon>
        <taxon>Thysanoptera</taxon>
        <taxon>Terebrantia</taxon>
        <taxon>Thripoidea</taxon>
        <taxon>Thripidae</taxon>
        <taxon>Frankliniella</taxon>
    </lineage>
</organism>
<gene>
    <name evidence="1" type="ORF">KUF71_011761</name>
</gene>